<sequence length="61" mass="7257">LQNDSYDKNMYYLKTIIYLNKVTFRNENTTLKNFRPSNVLSLIICERIQITGKDKSKRSLL</sequence>
<name>A0ABU1F1K6_9STAP</name>
<evidence type="ECO:0000313" key="2">
    <source>
        <dbReference type="Proteomes" id="UP001255050"/>
    </source>
</evidence>
<keyword evidence="2" id="KW-1185">Reference proteome</keyword>
<accession>A0ABU1F1K6</accession>
<dbReference type="EMBL" id="JAVJGV010000284">
    <property type="protein sequence ID" value="MDR5604260.1"/>
    <property type="molecule type" value="Genomic_DNA"/>
</dbReference>
<organism evidence="1 2">
    <name type="scientific">Staphylococcus coagulans</name>
    <dbReference type="NCBI Taxonomy" id="74706"/>
    <lineage>
        <taxon>Bacteria</taxon>
        <taxon>Bacillati</taxon>
        <taxon>Bacillota</taxon>
        <taxon>Bacilli</taxon>
        <taxon>Bacillales</taxon>
        <taxon>Staphylococcaceae</taxon>
        <taxon>Staphylococcus</taxon>
    </lineage>
</organism>
<protein>
    <submittedName>
        <fullName evidence="1">Uncharacterized protein</fullName>
    </submittedName>
</protein>
<gene>
    <name evidence="1" type="ORF">RCO12_12770</name>
</gene>
<dbReference type="RefSeq" id="WP_309552524.1">
    <property type="nucleotide sequence ID" value="NZ_JAVJGV010000284.1"/>
</dbReference>
<dbReference type="Proteomes" id="UP001255050">
    <property type="component" value="Unassembled WGS sequence"/>
</dbReference>
<evidence type="ECO:0000313" key="1">
    <source>
        <dbReference type="EMBL" id="MDR5604260.1"/>
    </source>
</evidence>
<proteinExistence type="predicted"/>
<reference evidence="1 2" key="1">
    <citation type="submission" date="2023-08" db="EMBL/GenBank/DDBJ databases">
        <title>Whole genome sequencing of Staphylococcus coagulans NN-2474.</title>
        <authorList>
            <person name="Kropotov V.S."/>
            <person name="Boriskina E.V."/>
            <person name="Gordinskaya N.A."/>
            <person name="Shkurkina I.S."/>
            <person name="Kryazhev D.V."/>
            <person name="Alekseeva A.E."/>
            <person name="Makhova M.A."/>
        </authorList>
    </citation>
    <scope>NUCLEOTIDE SEQUENCE [LARGE SCALE GENOMIC DNA]</scope>
    <source>
        <strain evidence="1 2">NN-2474</strain>
    </source>
</reference>
<feature type="non-terminal residue" evidence="1">
    <location>
        <position position="1"/>
    </location>
</feature>
<comment type="caution">
    <text evidence="1">The sequence shown here is derived from an EMBL/GenBank/DDBJ whole genome shotgun (WGS) entry which is preliminary data.</text>
</comment>